<dbReference type="EMBL" id="CP126648">
    <property type="protein sequence ID" value="WJZ81370.1"/>
    <property type="molecule type" value="Genomic_DNA"/>
</dbReference>
<name>A0ABY9BEZ7_VITVI</name>
<dbReference type="Pfam" id="PF03732">
    <property type="entry name" value="Retrotrans_gag"/>
    <property type="match status" value="1"/>
</dbReference>
<evidence type="ECO:0000313" key="3">
    <source>
        <dbReference type="Proteomes" id="UP001227230"/>
    </source>
</evidence>
<dbReference type="PANTHER" id="PTHR33223:SF10">
    <property type="entry name" value="AMINOTRANSFERASE-LIKE PLANT MOBILE DOMAIN-CONTAINING PROTEIN"/>
    <property type="match status" value="1"/>
</dbReference>
<protein>
    <recommendedName>
        <fullName evidence="1">Retrotransposon gag domain-containing protein</fullName>
    </recommendedName>
</protein>
<dbReference type="Proteomes" id="UP001227230">
    <property type="component" value="Chromosome 1"/>
</dbReference>
<keyword evidence="3" id="KW-1185">Reference proteome</keyword>
<gene>
    <name evidence="2" type="ORF">VitviT2T_001216</name>
</gene>
<reference evidence="2 3" key="1">
    <citation type="journal article" date="2023" name="Hortic Res">
        <title>The complete reference genome for grapevine (Vitis vinifera L.) genetics and breeding.</title>
        <authorList>
            <person name="Shi X."/>
            <person name="Cao S."/>
            <person name="Wang X."/>
            <person name="Huang S."/>
            <person name="Wang Y."/>
            <person name="Liu Z."/>
            <person name="Liu W."/>
            <person name="Leng X."/>
            <person name="Peng Y."/>
            <person name="Wang N."/>
            <person name="Wang Y."/>
            <person name="Ma Z."/>
            <person name="Xu X."/>
            <person name="Zhang F."/>
            <person name="Xue H."/>
            <person name="Zhong H."/>
            <person name="Wang Y."/>
            <person name="Zhang K."/>
            <person name="Velt A."/>
            <person name="Avia K."/>
            <person name="Holtgrawe D."/>
            <person name="Grimplet J."/>
            <person name="Matus J.T."/>
            <person name="Ware D."/>
            <person name="Wu X."/>
            <person name="Wang H."/>
            <person name="Liu C."/>
            <person name="Fang Y."/>
            <person name="Rustenholz C."/>
            <person name="Cheng Z."/>
            <person name="Xiao H."/>
            <person name="Zhou Y."/>
        </authorList>
    </citation>
    <scope>NUCLEOTIDE SEQUENCE [LARGE SCALE GENOMIC DNA]</scope>
    <source>
        <strain evidence="3">cv. Pinot noir / PN40024</strain>
        <tissue evidence="2">Leaf</tissue>
    </source>
</reference>
<dbReference type="InterPro" id="IPR005162">
    <property type="entry name" value="Retrotrans_gag_dom"/>
</dbReference>
<proteinExistence type="predicted"/>
<accession>A0ABY9BEZ7</accession>
<evidence type="ECO:0000313" key="2">
    <source>
        <dbReference type="EMBL" id="WJZ81370.1"/>
    </source>
</evidence>
<evidence type="ECO:0000259" key="1">
    <source>
        <dbReference type="Pfam" id="PF03732"/>
    </source>
</evidence>
<dbReference type="PANTHER" id="PTHR33223">
    <property type="entry name" value="CCHC-TYPE DOMAIN-CONTAINING PROTEIN"/>
    <property type="match status" value="1"/>
</dbReference>
<sequence>MLSMSFNPHIISYEPPKGFLVPKFTMYDGTSDPFDHLLHYQQLMTLDFRNNVLFCKVFPTSLHGSTLSWFHHLPQNSINSFCDVFKAFFDHYLCSACQKQNISILQNIKMQENESLRDFMKRFGQMVLQVEFYNIDAILQIFKWSISPSTLFFESFTKKPLVLMDDLFRRTDKYAMLKDDVRAASQ</sequence>
<organism evidence="2 3">
    <name type="scientific">Vitis vinifera</name>
    <name type="common">Grape</name>
    <dbReference type="NCBI Taxonomy" id="29760"/>
    <lineage>
        <taxon>Eukaryota</taxon>
        <taxon>Viridiplantae</taxon>
        <taxon>Streptophyta</taxon>
        <taxon>Embryophyta</taxon>
        <taxon>Tracheophyta</taxon>
        <taxon>Spermatophyta</taxon>
        <taxon>Magnoliopsida</taxon>
        <taxon>eudicotyledons</taxon>
        <taxon>Gunneridae</taxon>
        <taxon>Pentapetalae</taxon>
        <taxon>rosids</taxon>
        <taxon>Vitales</taxon>
        <taxon>Vitaceae</taxon>
        <taxon>Viteae</taxon>
        <taxon>Vitis</taxon>
    </lineage>
</organism>
<feature type="domain" description="Retrotransposon gag" evidence="1">
    <location>
        <begin position="56"/>
        <end position="131"/>
    </location>
</feature>